<protein>
    <submittedName>
        <fullName evidence="6">Helix-turn-helix domain-containing protein</fullName>
    </submittedName>
</protein>
<feature type="transmembrane region" description="Helical" evidence="4">
    <location>
        <begin position="174"/>
        <end position="191"/>
    </location>
</feature>
<dbReference type="GO" id="GO:0003700">
    <property type="term" value="F:DNA-binding transcription factor activity"/>
    <property type="evidence" value="ECO:0007669"/>
    <property type="project" value="InterPro"/>
</dbReference>
<dbReference type="PRINTS" id="PR00032">
    <property type="entry name" value="HTHARAC"/>
</dbReference>
<name>A0A7C9BM45_9BACT</name>
<feature type="domain" description="HTH araC/xylS-type" evidence="5">
    <location>
        <begin position="263"/>
        <end position="371"/>
    </location>
</feature>
<reference evidence="6 7" key="1">
    <citation type="submission" date="2019-10" db="EMBL/GenBank/DDBJ databases">
        <title>Draft Genome Sequence of Cytophagaceae sp. SJW1-29.</title>
        <authorList>
            <person name="Choi A."/>
        </authorList>
    </citation>
    <scope>NUCLEOTIDE SEQUENCE [LARGE SCALE GENOMIC DNA]</scope>
    <source>
        <strain evidence="6 7">SJW1-29</strain>
    </source>
</reference>
<dbReference type="InterPro" id="IPR009057">
    <property type="entry name" value="Homeodomain-like_sf"/>
</dbReference>
<feature type="transmembrane region" description="Helical" evidence="4">
    <location>
        <begin position="197"/>
        <end position="214"/>
    </location>
</feature>
<dbReference type="RefSeq" id="WP_152766563.1">
    <property type="nucleotide sequence ID" value="NZ_WHLY01000004.1"/>
</dbReference>
<feature type="transmembrane region" description="Helical" evidence="4">
    <location>
        <begin position="6"/>
        <end position="22"/>
    </location>
</feature>
<feature type="transmembrane region" description="Helical" evidence="4">
    <location>
        <begin position="29"/>
        <end position="51"/>
    </location>
</feature>
<organism evidence="6 7">
    <name type="scientific">Salmonirosea aquatica</name>
    <dbReference type="NCBI Taxonomy" id="2654236"/>
    <lineage>
        <taxon>Bacteria</taxon>
        <taxon>Pseudomonadati</taxon>
        <taxon>Bacteroidota</taxon>
        <taxon>Cytophagia</taxon>
        <taxon>Cytophagales</taxon>
        <taxon>Spirosomataceae</taxon>
        <taxon>Salmonirosea</taxon>
    </lineage>
</organism>
<keyword evidence="7" id="KW-1185">Reference proteome</keyword>
<comment type="caution">
    <text evidence="6">The sequence shown here is derived from an EMBL/GenBank/DDBJ whole genome shotgun (WGS) entry which is preliminary data.</text>
</comment>
<dbReference type="PANTHER" id="PTHR43280:SF29">
    <property type="entry name" value="ARAC-FAMILY TRANSCRIPTIONAL REGULATOR"/>
    <property type="match status" value="1"/>
</dbReference>
<dbReference type="Gene3D" id="1.10.10.60">
    <property type="entry name" value="Homeodomain-like"/>
    <property type="match status" value="2"/>
</dbReference>
<keyword evidence="4" id="KW-1133">Transmembrane helix</keyword>
<dbReference type="InterPro" id="IPR018060">
    <property type="entry name" value="HTH_AraC"/>
</dbReference>
<keyword evidence="1" id="KW-0805">Transcription regulation</keyword>
<evidence type="ECO:0000313" key="6">
    <source>
        <dbReference type="EMBL" id="MPR37234.1"/>
    </source>
</evidence>
<dbReference type="SMART" id="SM00342">
    <property type="entry name" value="HTH_ARAC"/>
    <property type="match status" value="1"/>
</dbReference>
<dbReference type="GO" id="GO:0043565">
    <property type="term" value="F:sequence-specific DNA binding"/>
    <property type="evidence" value="ECO:0007669"/>
    <property type="project" value="InterPro"/>
</dbReference>
<evidence type="ECO:0000313" key="7">
    <source>
        <dbReference type="Proteomes" id="UP000479293"/>
    </source>
</evidence>
<dbReference type="Pfam" id="PF12833">
    <property type="entry name" value="HTH_18"/>
    <property type="match status" value="1"/>
</dbReference>
<evidence type="ECO:0000259" key="5">
    <source>
        <dbReference type="PROSITE" id="PS01124"/>
    </source>
</evidence>
<dbReference type="PROSITE" id="PS01124">
    <property type="entry name" value="HTH_ARAC_FAMILY_2"/>
    <property type="match status" value="1"/>
</dbReference>
<dbReference type="PANTHER" id="PTHR43280">
    <property type="entry name" value="ARAC-FAMILY TRANSCRIPTIONAL REGULATOR"/>
    <property type="match status" value="1"/>
</dbReference>
<accession>A0A7C9BM45</accession>
<keyword evidence="4" id="KW-0472">Membrane</keyword>
<keyword evidence="2" id="KW-0238">DNA-binding</keyword>
<dbReference type="EMBL" id="WHLY01000004">
    <property type="protein sequence ID" value="MPR37234.1"/>
    <property type="molecule type" value="Genomic_DNA"/>
</dbReference>
<keyword evidence="4" id="KW-0812">Transmembrane</keyword>
<feature type="transmembrane region" description="Helical" evidence="4">
    <location>
        <begin position="130"/>
        <end position="153"/>
    </location>
</feature>
<dbReference type="AlphaFoldDB" id="A0A7C9BM45"/>
<evidence type="ECO:0000256" key="4">
    <source>
        <dbReference type="SAM" id="Phobius"/>
    </source>
</evidence>
<dbReference type="InterPro" id="IPR020449">
    <property type="entry name" value="Tscrpt_reg_AraC-type_HTH"/>
</dbReference>
<proteinExistence type="predicted"/>
<feature type="transmembrane region" description="Helical" evidence="4">
    <location>
        <begin position="90"/>
        <end position="110"/>
    </location>
</feature>
<evidence type="ECO:0000256" key="2">
    <source>
        <dbReference type="ARBA" id="ARBA00023125"/>
    </source>
</evidence>
<feature type="transmembrane region" description="Helical" evidence="4">
    <location>
        <begin position="57"/>
        <end position="78"/>
    </location>
</feature>
<gene>
    <name evidence="6" type="ORF">GBK04_28855</name>
</gene>
<dbReference type="Proteomes" id="UP000479293">
    <property type="component" value="Unassembled WGS sequence"/>
</dbReference>
<dbReference type="SUPFAM" id="SSF46689">
    <property type="entry name" value="Homeodomain-like"/>
    <property type="match status" value="1"/>
</dbReference>
<evidence type="ECO:0000256" key="1">
    <source>
        <dbReference type="ARBA" id="ARBA00023015"/>
    </source>
</evidence>
<sequence>MIYVIGIFISVFLASLLLTKAGRHRADMILGVWMIVVGLHLFAYYSLLTGLMYEYPFLIGSTLPFPFLHGPLLFLYAFALTKPRALRVRVWLVHSLLPVGIILSTVPFFLLPAARKAYVFQHEGEGYETYLLITNILLSLSGILYIYLTNRLLQQHKKRLVDIFSNQEKVNLDWLRFLFYGMGLIWVSIILSFSDELTFSLATVFVVLIGYFGIRQAGIFTNQALPDADEPVAEGEFTAPEEPEPATQKSKYAKSGLTPDAASELHARLKDLMDSEKLFLQPELTLVELASHLDIHPNYLSQTINEMEGASFYDYINGMRIEEFKRRVSLAENQKFTLLALAFDCGFNSKSAFNRVFKKATGLSPSQYAQAATRV</sequence>
<evidence type="ECO:0000256" key="3">
    <source>
        <dbReference type="ARBA" id="ARBA00023163"/>
    </source>
</evidence>
<keyword evidence="3" id="KW-0804">Transcription</keyword>